<dbReference type="EMBL" id="KZ502032">
    <property type="protein sequence ID" value="PKU84793.1"/>
    <property type="molecule type" value="Genomic_DNA"/>
</dbReference>
<protein>
    <submittedName>
        <fullName evidence="2">Uncharacterized protein</fullName>
    </submittedName>
</protein>
<evidence type="ECO:0000313" key="2">
    <source>
        <dbReference type="EMBL" id="PKU84793.1"/>
    </source>
</evidence>
<gene>
    <name evidence="2" type="ORF">MA16_Dca008203</name>
</gene>
<dbReference type="AlphaFoldDB" id="A0A2I0XA53"/>
<reference evidence="2 3" key="1">
    <citation type="journal article" date="2016" name="Sci. Rep.">
        <title>The Dendrobium catenatum Lindl. genome sequence provides insights into polysaccharide synthase, floral development and adaptive evolution.</title>
        <authorList>
            <person name="Zhang G.Q."/>
            <person name="Xu Q."/>
            <person name="Bian C."/>
            <person name="Tsai W.C."/>
            <person name="Yeh C.M."/>
            <person name="Liu K.W."/>
            <person name="Yoshida K."/>
            <person name="Zhang L.S."/>
            <person name="Chang S.B."/>
            <person name="Chen F."/>
            <person name="Shi Y."/>
            <person name="Su Y.Y."/>
            <person name="Zhang Y.Q."/>
            <person name="Chen L.J."/>
            <person name="Yin Y."/>
            <person name="Lin M."/>
            <person name="Huang H."/>
            <person name="Deng H."/>
            <person name="Wang Z.W."/>
            <person name="Zhu S.L."/>
            <person name="Zhao X."/>
            <person name="Deng C."/>
            <person name="Niu S.C."/>
            <person name="Huang J."/>
            <person name="Wang M."/>
            <person name="Liu G.H."/>
            <person name="Yang H.J."/>
            <person name="Xiao X.J."/>
            <person name="Hsiao Y.Y."/>
            <person name="Wu W.L."/>
            <person name="Chen Y.Y."/>
            <person name="Mitsuda N."/>
            <person name="Ohme-Takagi M."/>
            <person name="Luo Y.B."/>
            <person name="Van de Peer Y."/>
            <person name="Liu Z.J."/>
        </authorList>
    </citation>
    <scope>NUCLEOTIDE SEQUENCE [LARGE SCALE GENOMIC DNA]</scope>
    <source>
        <tissue evidence="2">The whole plant</tissue>
    </source>
</reference>
<reference evidence="2 3" key="2">
    <citation type="journal article" date="2017" name="Nature">
        <title>The Apostasia genome and the evolution of orchids.</title>
        <authorList>
            <person name="Zhang G.Q."/>
            <person name="Liu K.W."/>
            <person name="Li Z."/>
            <person name="Lohaus R."/>
            <person name="Hsiao Y.Y."/>
            <person name="Niu S.C."/>
            <person name="Wang J.Y."/>
            <person name="Lin Y.C."/>
            <person name="Xu Q."/>
            <person name="Chen L.J."/>
            <person name="Yoshida K."/>
            <person name="Fujiwara S."/>
            <person name="Wang Z.W."/>
            <person name="Zhang Y.Q."/>
            <person name="Mitsuda N."/>
            <person name="Wang M."/>
            <person name="Liu G.H."/>
            <person name="Pecoraro L."/>
            <person name="Huang H.X."/>
            <person name="Xiao X.J."/>
            <person name="Lin M."/>
            <person name="Wu X.Y."/>
            <person name="Wu W.L."/>
            <person name="Chen Y.Y."/>
            <person name="Chang S.B."/>
            <person name="Sakamoto S."/>
            <person name="Ohme-Takagi M."/>
            <person name="Yagi M."/>
            <person name="Zeng S.J."/>
            <person name="Shen C.Y."/>
            <person name="Yeh C.M."/>
            <person name="Luo Y.B."/>
            <person name="Tsai W.C."/>
            <person name="Van de Peer Y."/>
            <person name="Liu Z.J."/>
        </authorList>
    </citation>
    <scope>NUCLEOTIDE SEQUENCE [LARGE SCALE GENOMIC DNA]</scope>
    <source>
        <tissue evidence="2">The whole plant</tissue>
    </source>
</reference>
<dbReference type="Proteomes" id="UP000233837">
    <property type="component" value="Unassembled WGS sequence"/>
</dbReference>
<organism evidence="2 3">
    <name type="scientific">Dendrobium catenatum</name>
    <dbReference type="NCBI Taxonomy" id="906689"/>
    <lineage>
        <taxon>Eukaryota</taxon>
        <taxon>Viridiplantae</taxon>
        <taxon>Streptophyta</taxon>
        <taxon>Embryophyta</taxon>
        <taxon>Tracheophyta</taxon>
        <taxon>Spermatophyta</taxon>
        <taxon>Magnoliopsida</taxon>
        <taxon>Liliopsida</taxon>
        <taxon>Asparagales</taxon>
        <taxon>Orchidaceae</taxon>
        <taxon>Epidendroideae</taxon>
        <taxon>Malaxideae</taxon>
        <taxon>Dendrobiinae</taxon>
        <taxon>Dendrobium</taxon>
    </lineage>
</organism>
<feature type="coiled-coil region" evidence="1">
    <location>
        <begin position="407"/>
        <end position="434"/>
    </location>
</feature>
<accession>A0A2I0XA53</accession>
<keyword evidence="1" id="KW-0175">Coiled coil</keyword>
<keyword evidence="3" id="KW-1185">Reference proteome</keyword>
<evidence type="ECO:0000256" key="1">
    <source>
        <dbReference type="SAM" id="Coils"/>
    </source>
</evidence>
<sequence length="529" mass="59177">MFPADGTPENLPIRALFFEIELLWSLICFLPFSHLACFARRPLSLAVDRRRRRSPDVADGHRTLPTVTGLRRGSYLSWSRADGRSSSNGRSQIVGGMQHGRVYGLGSQAQAYEGMTSSTTSSFASSSHESLQAQQISGLQDELEQCFRIGLQVWKFDCWLGRKFFFNATGFWQILRRSRDGNDDTTNRIDLSDILCAPEIIGAFCGVCSAGDYRRMFVCHKPSVGYLWRTNGALSAGQSLEFTSDEVALLIRMPNRGIIFDVGSARSTGKTSNDIRHDIERMDNTTPMDDLVKGFLLYLLSNIFYPIANFRIPSSILEILKEFRGIINDEKVLLHGLSPASPITEVIPIRATSPPTAESLSLTRVHSPVNEPIPPKDDSCPPSPVGPVWVASPTHPDSSSNLESSQVVQLEANNNQLEQCIVTLEQSLFDLKEENFEFKEQIKKKDGFILQFFQDQFPAYFRTYKKEMAVGSSSSTTVSEKDATLCEEVDPSLLTGIAKRVQKRNDRKRKVVSIPFTTGNRKKKIKVNL</sequence>
<evidence type="ECO:0000313" key="3">
    <source>
        <dbReference type="Proteomes" id="UP000233837"/>
    </source>
</evidence>
<proteinExistence type="predicted"/>
<name>A0A2I0XA53_9ASPA</name>